<dbReference type="InterPro" id="IPR006664">
    <property type="entry name" value="OMP_bac"/>
</dbReference>
<evidence type="ECO:0000256" key="4">
    <source>
        <dbReference type="PROSITE-ProRule" id="PRU00473"/>
    </source>
</evidence>
<dbReference type="RefSeq" id="WP_090171857.1">
    <property type="nucleotide sequence ID" value="NZ_FOFB01000026.1"/>
</dbReference>
<dbReference type="Pfam" id="PF00691">
    <property type="entry name" value="OmpA"/>
    <property type="match status" value="1"/>
</dbReference>
<evidence type="ECO:0000256" key="3">
    <source>
        <dbReference type="ARBA" id="ARBA00023237"/>
    </source>
</evidence>
<dbReference type="InterPro" id="IPR006665">
    <property type="entry name" value="OmpA-like"/>
</dbReference>
<dbReference type="InterPro" id="IPR050330">
    <property type="entry name" value="Bact_OuterMem_StrucFunc"/>
</dbReference>
<dbReference type="Gene3D" id="3.30.1330.60">
    <property type="entry name" value="OmpA-like domain"/>
    <property type="match status" value="1"/>
</dbReference>
<dbReference type="InterPro" id="IPR036737">
    <property type="entry name" value="OmpA-like_sf"/>
</dbReference>
<dbReference type="AlphaFoldDB" id="A0A1H9LW48"/>
<dbReference type="PROSITE" id="PS51123">
    <property type="entry name" value="OMPA_2"/>
    <property type="match status" value="1"/>
</dbReference>
<dbReference type="GO" id="GO:0009279">
    <property type="term" value="C:cell outer membrane"/>
    <property type="evidence" value="ECO:0007669"/>
    <property type="project" value="UniProtKB-SubCell"/>
</dbReference>
<dbReference type="STRING" id="478744.SAMN05444359_1264"/>
<evidence type="ECO:0000313" key="7">
    <source>
        <dbReference type="EMBL" id="SER15666.1"/>
    </source>
</evidence>
<dbReference type="PRINTS" id="PR01021">
    <property type="entry name" value="OMPADOMAIN"/>
</dbReference>
<comment type="subcellular location">
    <subcellularLocation>
        <location evidence="1">Cell outer membrane</location>
    </subcellularLocation>
</comment>
<accession>A0A1H9LW48</accession>
<organism evidence="7 8">
    <name type="scientific">Neolewinella agarilytica</name>
    <dbReference type="NCBI Taxonomy" id="478744"/>
    <lineage>
        <taxon>Bacteria</taxon>
        <taxon>Pseudomonadati</taxon>
        <taxon>Bacteroidota</taxon>
        <taxon>Saprospiria</taxon>
        <taxon>Saprospirales</taxon>
        <taxon>Lewinellaceae</taxon>
        <taxon>Neolewinella</taxon>
    </lineage>
</organism>
<feature type="domain" description="OmpA-like" evidence="6">
    <location>
        <begin position="23"/>
        <end position="140"/>
    </location>
</feature>
<proteinExistence type="predicted"/>
<evidence type="ECO:0000256" key="1">
    <source>
        <dbReference type="ARBA" id="ARBA00004442"/>
    </source>
</evidence>
<evidence type="ECO:0000259" key="6">
    <source>
        <dbReference type="PROSITE" id="PS51123"/>
    </source>
</evidence>
<gene>
    <name evidence="7" type="ORF">SAMN05444359_1264</name>
</gene>
<name>A0A1H9LW48_9BACT</name>
<dbReference type="PANTHER" id="PTHR30329">
    <property type="entry name" value="STATOR ELEMENT OF FLAGELLAR MOTOR COMPLEX"/>
    <property type="match status" value="1"/>
</dbReference>
<dbReference type="OrthoDB" id="9782229at2"/>
<evidence type="ECO:0000256" key="2">
    <source>
        <dbReference type="ARBA" id="ARBA00023136"/>
    </source>
</evidence>
<protein>
    <submittedName>
        <fullName evidence="7">OmpA-OmpF porin, OOP family</fullName>
    </submittedName>
</protein>
<feature type="signal peptide" evidence="5">
    <location>
        <begin position="1"/>
        <end position="19"/>
    </location>
</feature>
<dbReference type="Proteomes" id="UP000199021">
    <property type="component" value="Unassembled WGS sequence"/>
</dbReference>
<reference evidence="8" key="1">
    <citation type="submission" date="2016-10" db="EMBL/GenBank/DDBJ databases">
        <authorList>
            <person name="Varghese N."/>
            <person name="Submissions S."/>
        </authorList>
    </citation>
    <scope>NUCLEOTIDE SEQUENCE [LARGE SCALE GENOMIC DNA]</scope>
    <source>
        <strain evidence="8">DSM 24740</strain>
    </source>
</reference>
<keyword evidence="5" id="KW-0732">Signal</keyword>
<evidence type="ECO:0000313" key="8">
    <source>
        <dbReference type="Proteomes" id="UP000199021"/>
    </source>
</evidence>
<dbReference type="SUPFAM" id="SSF103088">
    <property type="entry name" value="OmpA-like"/>
    <property type="match status" value="1"/>
</dbReference>
<sequence length="141" mass="16138">MLRTLLFLTFLCTCVCAQAQNTISPTDQDYQISIFFGGGSYYIDQEQATRLRDFLDGIPDIKGYEVEVQGHTDDIGNRDYNLRLSDYRTRSVKERLIAYPVPEGAIHLLPLGEDSPSFDNATWKGKLSNRRVDIIFRRVVI</sequence>
<keyword evidence="3" id="KW-0998">Cell outer membrane</keyword>
<evidence type="ECO:0000256" key="5">
    <source>
        <dbReference type="SAM" id="SignalP"/>
    </source>
</evidence>
<dbReference type="CDD" id="cd07185">
    <property type="entry name" value="OmpA_C-like"/>
    <property type="match status" value="1"/>
</dbReference>
<dbReference type="EMBL" id="FOFB01000026">
    <property type="protein sequence ID" value="SER15666.1"/>
    <property type="molecule type" value="Genomic_DNA"/>
</dbReference>
<keyword evidence="2 4" id="KW-0472">Membrane</keyword>
<keyword evidence="8" id="KW-1185">Reference proteome</keyword>
<feature type="chain" id="PRO_5011599991" evidence="5">
    <location>
        <begin position="20"/>
        <end position="141"/>
    </location>
</feature>
<dbReference type="InParanoid" id="A0A1H9LW48"/>
<dbReference type="PANTHER" id="PTHR30329:SF21">
    <property type="entry name" value="LIPOPROTEIN YIAD-RELATED"/>
    <property type="match status" value="1"/>
</dbReference>